<sequence length="272" mass="27334">MKRLIAVAVSALAVLLAGAPAAVAAPSAPAGSSPSNAVYAALGDSYSSGVGTRLYGPSSGACLRSPLAYAPLSARIQRMDLTFVACSGATTADVQSSQVGSVPRDAALVTITVGGNDVGFAPVLQACSAGTSAQCDAAVSAGRTAVQQVLPGRLDTTFAQIRAHAPHARLVVLGYPLLFGSGPCTAAGLPPAAARAAIDAGTDLLDGVIRQRAEAAHAAFVDVRSRFQNHGTCAATLHRWINPPTTPATDSYHPNIAGQALGYLPALRAVSV</sequence>
<dbReference type="PANTHER" id="PTHR37981:SF1">
    <property type="entry name" value="SGNH HYDROLASE-TYPE ESTERASE DOMAIN-CONTAINING PROTEIN"/>
    <property type="match status" value="1"/>
</dbReference>
<keyword evidence="3" id="KW-0378">Hydrolase</keyword>
<organism evidence="3 4">
    <name type="scientific">Pseudonocardia acidicola</name>
    <dbReference type="NCBI Taxonomy" id="2724939"/>
    <lineage>
        <taxon>Bacteria</taxon>
        <taxon>Bacillati</taxon>
        <taxon>Actinomycetota</taxon>
        <taxon>Actinomycetes</taxon>
        <taxon>Pseudonocardiales</taxon>
        <taxon>Pseudonocardiaceae</taxon>
        <taxon>Pseudonocardia</taxon>
    </lineage>
</organism>
<dbReference type="CDD" id="cd01823">
    <property type="entry name" value="SEST_like"/>
    <property type="match status" value="1"/>
</dbReference>
<feature type="chain" id="PRO_5045264268" evidence="1">
    <location>
        <begin position="25"/>
        <end position="272"/>
    </location>
</feature>
<gene>
    <name evidence="3" type="ORF">HF526_10855</name>
</gene>
<accession>A0ABX1S8D4</accession>
<comment type="caution">
    <text evidence="3">The sequence shown here is derived from an EMBL/GenBank/DDBJ whole genome shotgun (WGS) entry which is preliminary data.</text>
</comment>
<dbReference type="Gene3D" id="3.40.50.1110">
    <property type="entry name" value="SGNH hydrolase"/>
    <property type="match status" value="1"/>
</dbReference>
<protein>
    <submittedName>
        <fullName evidence="3">SGNH/GDSL hydrolase family protein</fullName>
    </submittedName>
</protein>
<dbReference type="InterPro" id="IPR013830">
    <property type="entry name" value="SGNH_hydro"/>
</dbReference>
<evidence type="ECO:0000313" key="3">
    <source>
        <dbReference type="EMBL" id="NMH97806.1"/>
    </source>
</evidence>
<keyword evidence="4" id="KW-1185">Reference proteome</keyword>
<reference evidence="3 4" key="1">
    <citation type="submission" date="2020-04" db="EMBL/GenBank/DDBJ databases">
        <authorList>
            <person name="Klaysubun C."/>
            <person name="Duangmal K."/>
            <person name="Lipun K."/>
        </authorList>
    </citation>
    <scope>NUCLEOTIDE SEQUENCE [LARGE SCALE GENOMIC DNA]</scope>
    <source>
        <strain evidence="3 4">K10HN5</strain>
    </source>
</reference>
<dbReference type="Proteomes" id="UP000820669">
    <property type="component" value="Unassembled WGS sequence"/>
</dbReference>
<dbReference type="EMBL" id="JAAXLA010000015">
    <property type="protein sequence ID" value="NMH97806.1"/>
    <property type="molecule type" value="Genomic_DNA"/>
</dbReference>
<evidence type="ECO:0000313" key="4">
    <source>
        <dbReference type="Proteomes" id="UP000820669"/>
    </source>
</evidence>
<keyword evidence="1" id="KW-0732">Signal</keyword>
<evidence type="ECO:0000256" key="1">
    <source>
        <dbReference type="SAM" id="SignalP"/>
    </source>
</evidence>
<dbReference type="Pfam" id="PF13472">
    <property type="entry name" value="Lipase_GDSL_2"/>
    <property type="match status" value="1"/>
</dbReference>
<dbReference type="InterPro" id="IPR036514">
    <property type="entry name" value="SGNH_hydro_sf"/>
</dbReference>
<dbReference type="RefSeq" id="WP_169381246.1">
    <property type="nucleotide sequence ID" value="NZ_JAAXLA010000015.1"/>
</dbReference>
<evidence type="ECO:0000259" key="2">
    <source>
        <dbReference type="Pfam" id="PF13472"/>
    </source>
</evidence>
<dbReference type="InterPro" id="IPR037460">
    <property type="entry name" value="SEST-like"/>
</dbReference>
<feature type="domain" description="SGNH hydrolase-type esterase" evidence="2">
    <location>
        <begin position="41"/>
        <end position="261"/>
    </location>
</feature>
<dbReference type="GO" id="GO:0016787">
    <property type="term" value="F:hydrolase activity"/>
    <property type="evidence" value="ECO:0007669"/>
    <property type="project" value="UniProtKB-KW"/>
</dbReference>
<name>A0ABX1S8D4_9PSEU</name>
<proteinExistence type="predicted"/>
<dbReference type="SUPFAM" id="SSF52266">
    <property type="entry name" value="SGNH hydrolase"/>
    <property type="match status" value="1"/>
</dbReference>
<feature type="signal peptide" evidence="1">
    <location>
        <begin position="1"/>
        <end position="24"/>
    </location>
</feature>
<dbReference type="PANTHER" id="PTHR37981">
    <property type="entry name" value="LIPASE 2"/>
    <property type="match status" value="1"/>
</dbReference>